<dbReference type="GO" id="GO:0007165">
    <property type="term" value="P:signal transduction"/>
    <property type="evidence" value="ECO:0007669"/>
    <property type="project" value="UniProtKB-KW"/>
</dbReference>
<dbReference type="InterPro" id="IPR051310">
    <property type="entry name" value="MCP_chemotaxis"/>
</dbReference>
<comment type="similarity">
    <text evidence="2">Belongs to the methyl-accepting chemotaxis (MCP) protein family.</text>
</comment>
<dbReference type="InterPro" id="IPR004090">
    <property type="entry name" value="Chemotax_Me-accpt_rcpt"/>
</dbReference>
<feature type="domain" description="Methyl-accepting transducer" evidence="4">
    <location>
        <begin position="1"/>
        <end position="88"/>
    </location>
</feature>
<accession>A0A5C6AJG4</accession>
<dbReference type="Pfam" id="PF00015">
    <property type="entry name" value="MCPsignal"/>
    <property type="match status" value="1"/>
</dbReference>
<keyword evidence="1" id="KW-0145">Chemotaxis</keyword>
<dbReference type="AlphaFoldDB" id="A0A5C6AJG4"/>
<dbReference type="Gene3D" id="1.10.287.950">
    <property type="entry name" value="Methyl-accepting chemotaxis protein"/>
    <property type="match status" value="1"/>
</dbReference>
<dbReference type="SUPFAM" id="SSF58104">
    <property type="entry name" value="Methyl-accepting chemotaxis protein (MCP) signaling domain"/>
    <property type="match status" value="1"/>
</dbReference>
<dbReference type="PANTHER" id="PTHR43531">
    <property type="entry name" value="PROTEIN ICFG"/>
    <property type="match status" value="1"/>
</dbReference>
<comment type="caution">
    <text evidence="5">The sequence shown here is derived from an EMBL/GenBank/DDBJ whole genome shotgun (WGS) entry which is preliminary data.</text>
</comment>
<reference evidence="5 6" key="1">
    <citation type="submission" date="2019-02" db="EMBL/GenBank/DDBJ databases">
        <title>Deep-cultivation of Planctomycetes and their phenomic and genomic characterization uncovers novel biology.</title>
        <authorList>
            <person name="Wiegand S."/>
            <person name="Jogler M."/>
            <person name="Boedeker C."/>
            <person name="Pinto D."/>
            <person name="Vollmers J."/>
            <person name="Rivas-Marin E."/>
            <person name="Kohn T."/>
            <person name="Peeters S.H."/>
            <person name="Heuer A."/>
            <person name="Rast P."/>
            <person name="Oberbeckmann S."/>
            <person name="Bunk B."/>
            <person name="Jeske O."/>
            <person name="Meyerdierks A."/>
            <person name="Storesund J.E."/>
            <person name="Kallscheuer N."/>
            <person name="Luecker S."/>
            <person name="Lage O.M."/>
            <person name="Pohl T."/>
            <person name="Merkel B.J."/>
            <person name="Hornburger P."/>
            <person name="Mueller R.-W."/>
            <person name="Bruemmer F."/>
            <person name="Labrenz M."/>
            <person name="Spormann A.M."/>
            <person name="Op Den Camp H."/>
            <person name="Overmann J."/>
            <person name="Amann R."/>
            <person name="Jetten M.S.M."/>
            <person name="Mascher T."/>
            <person name="Medema M.H."/>
            <person name="Devos D.P."/>
            <person name="Kaster A.-K."/>
            <person name="Ovreas L."/>
            <person name="Rohde M."/>
            <person name="Galperin M.Y."/>
            <person name="Jogler C."/>
        </authorList>
    </citation>
    <scope>NUCLEOTIDE SEQUENCE [LARGE SCALE GENOMIC DNA]</scope>
    <source>
        <strain evidence="5 6">Pla108</strain>
    </source>
</reference>
<dbReference type="GO" id="GO:0004888">
    <property type="term" value="F:transmembrane signaling receptor activity"/>
    <property type="evidence" value="ECO:0007669"/>
    <property type="project" value="InterPro"/>
</dbReference>
<evidence type="ECO:0000256" key="1">
    <source>
        <dbReference type="ARBA" id="ARBA00022500"/>
    </source>
</evidence>
<keyword evidence="6" id="KW-1185">Reference proteome</keyword>
<keyword evidence="3" id="KW-0807">Transducer</keyword>
<evidence type="ECO:0000313" key="5">
    <source>
        <dbReference type="EMBL" id="TWT99171.1"/>
    </source>
</evidence>
<proteinExistence type="inferred from homology"/>
<name>A0A5C6AJG4_9BACT</name>
<dbReference type="GO" id="GO:0016020">
    <property type="term" value="C:membrane"/>
    <property type="evidence" value="ECO:0007669"/>
    <property type="project" value="InterPro"/>
</dbReference>
<evidence type="ECO:0000256" key="3">
    <source>
        <dbReference type="PROSITE-ProRule" id="PRU00284"/>
    </source>
</evidence>
<dbReference type="EMBL" id="SJPR01000001">
    <property type="protein sequence ID" value="TWT99171.1"/>
    <property type="molecule type" value="Genomic_DNA"/>
</dbReference>
<dbReference type="PROSITE" id="PS50111">
    <property type="entry name" value="CHEMOTAXIS_TRANSDUC_2"/>
    <property type="match status" value="1"/>
</dbReference>
<dbReference type="Proteomes" id="UP000317421">
    <property type="component" value="Unassembled WGS sequence"/>
</dbReference>
<dbReference type="GO" id="GO:0006935">
    <property type="term" value="P:chemotaxis"/>
    <property type="evidence" value="ECO:0007669"/>
    <property type="project" value="UniProtKB-KW"/>
</dbReference>
<dbReference type="PRINTS" id="PR00260">
    <property type="entry name" value="CHEMTRNSDUCR"/>
</dbReference>
<dbReference type="InterPro" id="IPR004089">
    <property type="entry name" value="MCPsignal_dom"/>
</dbReference>
<evidence type="ECO:0000256" key="2">
    <source>
        <dbReference type="ARBA" id="ARBA00029447"/>
    </source>
</evidence>
<evidence type="ECO:0000259" key="4">
    <source>
        <dbReference type="PROSITE" id="PS50111"/>
    </source>
</evidence>
<organism evidence="5 6">
    <name type="scientific">Botrimarina colliarenosi</name>
    <dbReference type="NCBI Taxonomy" id="2528001"/>
    <lineage>
        <taxon>Bacteria</taxon>
        <taxon>Pseudomonadati</taxon>
        <taxon>Planctomycetota</taxon>
        <taxon>Planctomycetia</taxon>
        <taxon>Pirellulales</taxon>
        <taxon>Lacipirellulaceae</taxon>
        <taxon>Botrimarina</taxon>
    </lineage>
</organism>
<sequence>MSSATTTSPATDRGSAAEIAQFVADLSNTMTSAIGEINDINADTKLLALNARIEAARAGQSGAAFSVVAQEMQGLGAKTSQVANGLANKTRGSIDQLMELIGSSIRGTRLSDLALVNIDLVDRNLYERTCDVRWWATDSSLVDALSNPTTPTLAHASQRMGVILGAYTVYFDLVLCDDRGQIVANGRPDLYRSVGSSAAHSDWYRQARDSHSGDDYGFESAHRSSLVGDQSVLVYSCGVRAGGQSDGKLLGVLGVLFNWEGLAQTIVENVPLAESERQATRCVLCDDDGRVLADSWGKQLDDRLQLPGQQELFAEAKTFKMLDLAGRRTCVSHAQAPGFETYSTGWHSLLLQPVD</sequence>
<protein>
    <submittedName>
        <fullName evidence="5">Biofilm dispersion protein BdlA</fullName>
    </submittedName>
</protein>
<dbReference type="PANTHER" id="PTHR43531:SF11">
    <property type="entry name" value="METHYL-ACCEPTING CHEMOTAXIS PROTEIN 3"/>
    <property type="match status" value="1"/>
</dbReference>
<dbReference type="RefSeq" id="WP_231934224.1">
    <property type="nucleotide sequence ID" value="NZ_SJPR01000001.1"/>
</dbReference>
<dbReference type="Gene3D" id="3.30.450.20">
    <property type="entry name" value="PAS domain"/>
    <property type="match status" value="1"/>
</dbReference>
<gene>
    <name evidence="5" type="primary">bdlA_1</name>
    <name evidence="5" type="ORF">Pla108_01050</name>
</gene>
<evidence type="ECO:0000313" key="6">
    <source>
        <dbReference type="Proteomes" id="UP000317421"/>
    </source>
</evidence>